<sequence length="720" mass="81761">MCASLAALVPSMWDTAPSLDTYQKVFVDPALNGKIQVTGMDNILQAADVKVSVKLTEQMPQNQTLMKNDSSNVSVENANTVTPLRNVILLLIDESSSNESNHGNSWEDCKKKLPFAIEGFLQSCRDEIKATNFTVSSAIVLENKEKNCDCEHILRSNIVDLLSWARHAKGMTTGTVSGSNFSIPSFPRYEFDAFDENEAKFEQRMDKHNSKDPWQMINLSDQTKSLSPVTMADSKSDGMSNFDGTWNIFDVFSKMWMAFFRSLLESVGRNNNTSEEEFSSRKPFLVKPSTISLIENTIKELKSFPNNKGYILIATVPSNEHAVVIDLLQREISPKDTLLVMMEICSGKKSVPFIAEGSNSGILREIKTIWELPIAIRKAIETNCHDPECINRQKRDAPIISRVPMEFFLDVEKLMLLIQPTEEMSKFIRVELNENPATRENDLEAIKEWFRKQPHLPQFDDDRRIMTFLRGCKFSLEKCKRKLDMYFTMRAMIPEFFSNRDVKNPDIQELLKLVQIPPLPGLTKSGRRVILMRGLDKDAQTPNIAEAMKLVLMIGDLRLKEESHGVAGDVYILDASVASAKHFAKFTPTLSKKFMVCVQEAYPVKLKEVHVINVSPIVDTIVTFAKPLLKEKIRNRIFLHSDINTLYDYVPKEILPAEYGGDAGPIQAIQDKWVQKLEENTAWFKEQESLKANEALRPDKPKTHDDLFGLDGSFRQLTID</sequence>
<dbReference type="PROSITE" id="PS50191">
    <property type="entry name" value="CRAL_TRIO"/>
    <property type="match status" value="1"/>
</dbReference>
<dbReference type="SUPFAM" id="SSF46938">
    <property type="entry name" value="CRAL/TRIO N-terminal domain"/>
    <property type="match status" value="1"/>
</dbReference>
<keyword evidence="3" id="KW-1185">Reference proteome</keyword>
<gene>
    <name evidence="2" type="ORF">X777_12372</name>
</gene>
<dbReference type="InterPro" id="IPR036865">
    <property type="entry name" value="CRAL-TRIO_dom_sf"/>
</dbReference>
<organism evidence="2 3">
    <name type="scientific">Ooceraea biroi</name>
    <name type="common">Clonal raider ant</name>
    <name type="synonym">Cerapachys biroi</name>
    <dbReference type="NCBI Taxonomy" id="2015173"/>
    <lineage>
        <taxon>Eukaryota</taxon>
        <taxon>Metazoa</taxon>
        <taxon>Ecdysozoa</taxon>
        <taxon>Arthropoda</taxon>
        <taxon>Hexapoda</taxon>
        <taxon>Insecta</taxon>
        <taxon>Pterygota</taxon>
        <taxon>Neoptera</taxon>
        <taxon>Endopterygota</taxon>
        <taxon>Hymenoptera</taxon>
        <taxon>Apocrita</taxon>
        <taxon>Aculeata</taxon>
        <taxon>Formicoidea</taxon>
        <taxon>Formicidae</taxon>
        <taxon>Dorylinae</taxon>
        <taxon>Ooceraea</taxon>
    </lineage>
</organism>
<dbReference type="Pfam" id="PF00650">
    <property type="entry name" value="CRAL_TRIO"/>
    <property type="match status" value="1"/>
</dbReference>
<dbReference type="Proteomes" id="UP000053097">
    <property type="component" value="Unassembled WGS sequence"/>
</dbReference>
<dbReference type="OrthoDB" id="6682367at2759"/>
<dbReference type="OMA" id="FTMRAMI"/>
<dbReference type="InterPro" id="IPR036273">
    <property type="entry name" value="CRAL/TRIO_N_dom_sf"/>
</dbReference>
<dbReference type="CDD" id="cd00170">
    <property type="entry name" value="SEC14"/>
    <property type="match status" value="1"/>
</dbReference>
<dbReference type="AlphaFoldDB" id="A0A026W000"/>
<dbReference type="Gene3D" id="3.40.525.10">
    <property type="entry name" value="CRAL-TRIO lipid binding domain"/>
    <property type="match status" value="1"/>
</dbReference>
<accession>A0A026W000</accession>
<name>A0A026W000_OOCBI</name>
<evidence type="ECO:0000313" key="3">
    <source>
        <dbReference type="Proteomes" id="UP000053097"/>
    </source>
</evidence>
<dbReference type="PRINTS" id="PR00180">
    <property type="entry name" value="CRETINALDHBP"/>
</dbReference>
<feature type="domain" description="CRAL-TRIO" evidence="1">
    <location>
        <begin position="507"/>
        <end position="667"/>
    </location>
</feature>
<dbReference type="PANTHER" id="PTHR10174">
    <property type="entry name" value="ALPHA-TOCOPHEROL TRANSFER PROTEIN-RELATED"/>
    <property type="match status" value="1"/>
</dbReference>
<reference evidence="2 3" key="1">
    <citation type="journal article" date="2014" name="Curr. Biol.">
        <title>The genome of the clonal raider ant Cerapachys biroi.</title>
        <authorList>
            <person name="Oxley P.R."/>
            <person name="Ji L."/>
            <person name="Fetter-Pruneda I."/>
            <person name="McKenzie S.K."/>
            <person name="Li C."/>
            <person name="Hu H."/>
            <person name="Zhang G."/>
            <person name="Kronauer D.J."/>
        </authorList>
    </citation>
    <scope>NUCLEOTIDE SEQUENCE [LARGE SCALE GENOMIC DNA]</scope>
</reference>
<dbReference type="Gene3D" id="1.20.5.1200">
    <property type="entry name" value="Alpha-tocopherol transfer"/>
    <property type="match status" value="1"/>
</dbReference>
<protein>
    <submittedName>
        <fullName evidence="2">Alpha-tocopherol transfer protein-like protein</fullName>
    </submittedName>
</protein>
<evidence type="ECO:0000313" key="2">
    <source>
        <dbReference type="EMBL" id="EZA49342.1"/>
    </source>
</evidence>
<proteinExistence type="predicted"/>
<dbReference type="GO" id="GO:1902936">
    <property type="term" value="F:phosphatidylinositol bisphosphate binding"/>
    <property type="evidence" value="ECO:0007669"/>
    <property type="project" value="TreeGrafter"/>
</dbReference>
<dbReference type="EMBL" id="KK107522">
    <property type="protein sequence ID" value="EZA49342.1"/>
    <property type="molecule type" value="Genomic_DNA"/>
</dbReference>
<dbReference type="SMART" id="SM00516">
    <property type="entry name" value="SEC14"/>
    <property type="match status" value="1"/>
</dbReference>
<dbReference type="InterPro" id="IPR001251">
    <property type="entry name" value="CRAL-TRIO_dom"/>
</dbReference>
<dbReference type="GO" id="GO:0016020">
    <property type="term" value="C:membrane"/>
    <property type="evidence" value="ECO:0007669"/>
    <property type="project" value="TreeGrafter"/>
</dbReference>
<evidence type="ECO:0000259" key="1">
    <source>
        <dbReference type="PROSITE" id="PS50191"/>
    </source>
</evidence>
<dbReference type="SUPFAM" id="SSF52087">
    <property type="entry name" value="CRAL/TRIO domain"/>
    <property type="match status" value="1"/>
</dbReference>
<dbReference type="PANTHER" id="PTHR10174:SF230">
    <property type="entry name" value="ALPHA-TOCOPHEROL TRANSFER PROTEIN-LIKE"/>
    <property type="match status" value="1"/>
</dbReference>
<dbReference type="Gene3D" id="1.10.8.20">
    <property type="entry name" value="N-terminal domain of phosphatidylinositol transfer protein sec14p"/>
    <property type="match status" value="1"/>
</dbReference>
<dbReference type="STRING" id="2015173.A0A026W000"/>